<dbReference type="AlphaFoldDB" id="A0A7W6WIH9"/>
<dbReference type="Proteomes" id="UP000533641">
    <property type="component" value="Unassembled WGS sequence"/>
</dbReference>
<dbReference type="InterPro" id="IPR050312">
    <property type="entry name" value="IolE/XylAMocC-like"/>
</dbReference>
<organism evidence="2 3">
    <name type="scientific">Rhizobium mongolense</name>
    <dbReference type="NCBI Taxonomy" id="57676"/>
    <lineage>
        <taxon>Bacteria</taxon>
        <taxon>Pseudomonadati</taxon>
        <taxon>Pseudomonadota</taxon>
        <taxon>Alphaproteobacteria</taxon>
        <taxon>Hyphomicrobiales</taxon>
        <taxon>Rhizobiaceae</taxon>
        <taxon>Rhizobium/Agrobacterium group</taxon>
        <taxon>Rhizobium</taxon>
    </lineage>
</organism>
<protein>
    <submittedName>
        <fullName evidence="2">Sugar phosphate isomerase/epimerase</fullName>
    </submittedName>
</protein>
<dbReference type="SUPFAM" id="SSF51658">
    <property type="entry name" value="Xylose isomerase-like"/>
    <property type="match status" value="1"/>
</dbReference>
<dbReference type="EMBL" id="JACIGM010000023">
    <property type="protein sequence ID" value="MBB4279065.1"/>
    <property type="molecule type" value="Genomic_DNA"/>
</dbReference>
<sequence>MMQLNASYTVNTYSYTTRYSALDCLRHLSGLGFSSFEMMLIPGHFWPSTATAAERKAVESLLNERNIRIETLNQPNLDVNLAALTPECRNYSCGVVAAALELAADWGAAGVVVNPGKTNPVFPASLEKLTECFQSSLDILVPRAADLQVQLIVKNHPLSWLYKGTDLLSFFTRYGWTNIGLGYDIANAAFGRDPAIDVIPKLKKHLSAIYVADTPLEDFRHDPLGGGAVSFEPIARVLESIDYRGPSIFEIVSADPDRAILESASFLNKFWRSR</sequence>
<accession>A0A7W6WIH9</accession>
<evidence type="ECO:0000313" key="2">
    <source>
        <dbReference type="EMBL" id="MBB4279065.1"/>
    </source>
</evidence>
<keyword evidence="2" id="KW-0413">Isomerase</keyword>
<evidence type="ECO:0000313" key="3">
    <source>
        <dbReference type="Proteomes" id="UP000533641"/>
    </source>
</evidence>
<feature type="domain" description="Xylose isomerase-like TIM barrel" evidence="1">
    <location>
        <begin position="27"/>
        <end position="269"/>
    </location>
</feature>
<reference evidence="2 3" key="1">
    <citation type="submission" date="2020-08" db="EMBL/GenBank/DDBJ databases">
        <title>Genomic Encyclopedia of Type Strains, Phase IV (KMG-V): Genome sequencing to study the core and pangenomes of soil and plant-associated prokaryotes.</title>
        <authorList>
            <person name="Whitman W."/>
        </authorList>
    </citation>
    <scope>NUCLEOTIDE SEQUENCE [LARGE SCALE GENOMIC DNA]</scope>
    <source>
        <strain evidence="2 3">SEMIA 402</strain>
    </source>
</reference>
<dbReference type="Pfam" id="PF01261">
    <property type="entry name" value="AP_endonuc_2"/>
    <property type="match status" value="1"/>
</dbReference>
<dbReference type="GO" id="GO:0016853">
    <property type="term" value="F:isomerase activity"/>
    <property type="evidence" value="ECO:0007669"/>
    <property type="project" value="UniProtKB-KW"/>
</dbReference>
<dbReference type="Gene3D" id="3.20.20.150">
    <property type="entry name" value="Divalent-metal-dependent TIM barrel enzymes"/>
    <property type="match status" value="1"/>
</dbReference>
<gene>
    <name evidence="2" type="ORF">GGE12_006878</name>
</gene>
<comment type="caution">
    <text evidence="2">The sequence shown here is derived from an EMBL/GenBank/DDBJ whole genome shotgun (WGS) entry which is preliminary data.</text>
</comment>
<dbReference type="PANTHER" id="PTHR12110">
    <property type="entry name" value="HYDROXYPYRUVATE ISOMERASE"/>
    <property type="match status" value="1"/>
</dbReference>
<dbReference type="InterPro" id="IPR036237">
    <property type="entry name" value="Xyl_isomerase-like_sf"/>
</dbReference>
<dbReference type="InterPro" id="IPR013022">
    <property type="entry name" value="Xyl_isomerase-like_TIM-brl"/>
</dbReference>
<dbReference type="PANTHER" id="PTHR12110:SF53">
    <property type="entry name" value="BLR5974 PROTEIN"/>
    <property type="match status" value="1"/>
</dbReference>
<proteinExistence type="predicted"/>
<name>A0A7W6WIH9_9HYPH</name>
<evidence type="ECO:0000259" key="1">
    <source>
        <dbReference type="Pfam" id="PF01261"/>
    </source>
</evidence>